<sequence length="182" mass="18775">MYFLKAALLGSTFAVLVGSAHATTFNFSYSFDPANTGNGEAVTITGSFDGVEVGDVISSITNASLFVNGTAFSGPLTIGGFNSSTGEVSSNAVISADLGKSNFIFTDSTSSPNNLFWVADGSAFAVKYDLLDANNNGTIGFEDATNAHWTLSAAAVPEPATYLLMAGGLAAIGFVSRRRRQA</sequence>
<feature type="chain" id="PRO_5045725883" evidence="2">
    <location>
        <begin position="23"/>
        <end position="182"/>
    </location>
</feature>
<keyword evidence="2" id="KW-0732">Signal</keyword>
<evidence type="ECO:0000313" key="4">
    <source>
        <dbReference type="EMBL" id="MDY0748485.1"/>
    </source>
</evidence>
<dbReference type="InterPro" id="IPR013424">
    <property type="entry name" value="Ice-binding_C"/>
</dbReference>
<keyword evidence="1" id="KW-0472">Membrane</keyword>
<evidence type="ECO:0000259" key="3">
    <source>
        <dbReference type="Pfam" id="PF07589"/>
    </source>
</evidence>
<organism evidence="4 5">
    <name type="scientific">Roseateles agri</name>
    <dbReference type="NCBI Taxonomy" id="3098619"/>
    <lineage>
        <taxon>Bacteria</taxon>
        <taxon>Pseudomonadati</taxon>
        <taxon>Pseudomonadota</taxon>
        <taxon>Betaproteobacteria</taxon>
        <taxon>Burkholderiales</taxon>
        <taxon>Sphaerotilaceae</taxon>
        <taxon>Roseateles</taxon>
    </lineage>
</organism>
<proteinExistence type="predicted"/>
<evidence type="ECO:0000256" key="2">
    <source>
        <dbReference type="SAM" id="SignalP"/>
    </source>
</evidence>
<protein>
    <submittedName>
        <fullName evidence="4">PEP-CTERM sorting domain-containing protein</fullName>
    </submittedName>
</protein>
<keyword evidence="5" id="KW-1185">Reference proteome</keyword>
<name>A0ABU5DS63_9BURK</name>
<keyword evidence="1" id="KW-1133">Transmembrane helix</keyword>
<evidence type="ECO:0000313" key="5">
    <source>
        <dbReference type="Proteomes" id="UP001285263"/>
    </source>
</evidence>
<evidence type="ECO:0000256" key="1">
    <source>
        <dbReference type="SAM" id="Phobius"/>
    </source>
</evidence>
<dbReference type="Proteomes" id="UP001285263">
    <property type="component" value="Unassembled WGS sequence"/>
</dbReference>
<keyword evidence="1" id="KW-0812">Transmembrane</keyword>
<feature type="domain" description="Ice-binding protein C-terminal" evidence="3">
    <location>
        <begin position="155"/>
        <end position="179"/>
    </location>
</feature>
<gene>
    <name evidence="4" type="ORF">SNE35_28555</name>
</gene>
<feature type="transmembrane region" description="Helical" evidence="1">
    <location>
        <begin position="160"/>
        <end position="176"/>
    </location>
</feature>
<dbReference type="EMBL" id="JAXCLA010000010">
    <property type="protein sequence ID" value="MDY0748485.1"/>
    <property type="molecule type" value="Genomic_DNA"/>
</dbReference>
<reference evidence="4 5" key="1">
    <citation type="submission" date="2023-11" db="EMBL/GenBank/DDBJ databases">
        <title>Paucibacter sp. nov., isolated from fresh soil in Korea.</title>
        <authorList>
            <person name="Le N.T.T."/>
        </authorList>
    </citation>
    <scope>NUCLEOTIDE SEQUENCE [LARGE SCALE GENOMIC DNA]</scope>
    <source>
        <strain evidence="4 5">R3-3</strain>
    </source>
</reference>
<dbReference type="RefSeq" id="WP_320426449.1">
    <property type="nucleotide sequence ID" value="NZ_JAXCLA010000010.1"/>
</dbReference>
<feature type="signal peptide" evidence="2">
    <location>
        <begin position="1"/>
        <end position="22"/>
    </location>
</feature>
<dbReference type="Pfam" id="PF07589">
    <property type="entry name" value="PEP-CTERM"/>
    <property type="match status" value="1"/>
</dbReference>
<accession>A0ABU5DS63</accession>
<comment type="caution">
    <text evidence="4">The sequence shown here is derived from an EMBL/GenBank/DDBJ whole genome shotgun (WGS) entry which is preliminary data.</text>
</comment>
<dbReference type="NCBIfam" id="TIGR02595">
    <property type="entry name" value="PEP_CTERM"/>
    <property type="match status" value="1"/>
</dbReference>